<dbReference type="AlphaFoldDB" id="A0A4V1WFE9"/>
<gene>
    <name evidence="1" type="ORF">ERX46_12950</name>
</gene>
<accession>A0A4V1WFE9</accession>
<dbReference type="Proteomes" id="UP000293952">
    <property type="component" value="Unassembled WGS sequence"/>
</dbReference>
<evidence type="ECO:0000313" key="1">
    <source>
        <dbReference type="EMBL" id="RYM32956.1"/>
    </source>
</evidence>
<dbReference type="EMBL" id="SETE01000005">
    <property type="protein sequence ID" value="RYM32956.1"/>
    <property type="molecule type" value="Genomic_DNA"/>
</dbReference>
<keyword evidence="2" id="KW-1185">Reference proteome</keyword>
<proteinExistence type="predicted"/>
<reference evidence="1 2" key="1">
    <citation type="submission" date="2019-02" db="EMBL/GenBank/DDBJ databases">
        <title>Genome sequence of the sea-ice species Brumimicrobium glaciale.</title>
        <authorList>
            <person name="Bowman J.P."/>
        </authorList>
    </citation>
    <scope>NUCLEOTIDE SEQUENCE [LARGE SCALE GENOMIC DNA]</scope>
    <source>
        <strain evidence="1 2">IC156</strain>
    </source>
</reference>
<name>A0A4V1WFE9_9FLAO</name>
<dbReference type="RefSeq" id="WP_130094293.1">
    <property type="nucleotide sequence ID" value="NZ_SETE01000005.1"/>
</dbReference>
<organism evidence="1 2">
    <name type="scientific">Brumimicrobium glaciale</name>
    <dbReference type="NCBI Taxonomy" id="200475"/>
    <lineage>
        <taxon>Bacteria</taxon>
        <taxon>Pseudomonadati</taxon>
        <taxon>Bacteroidota</taxon>
        <taxon>Flavobacteriia</taxon>
        <taxon>Flavobacteriales</taxon>
        <taxon>Crocinitomicaceae</taxon>
        <taxon>Brumimicrobium</taxon>
    </lineage>
</organism>
<comment type="caution">
    <text evidence="1">The sequence shown here is derived from an EMBL/GenBank/DDBJ whole genome shotgun (WGS) entry which is preliminary data.</text>
</comment>
<evidence type="ECO:0000313" key="2">
    <source>
        <dbReference type="Proteomes" id="UP000293952"/>
    </source>
</evidence>
<sequence>MLKNCNAEKQEWDWAEKKEELRRDTRRGRGSQRFGESASGLVFYTEINGAISQRYTEKRRKKNYAEIRGGAEIRKGLVRVPLDLFFTQK</sequence>
<protein>
    <submittedName>
        <fullName evidence="1">Uncharacterized protein</fullName>
    </submittedName>
</protein>